<feature type="transmembrane region" description="Helical" evidence="5">
    <location>
        <begin position="143"/>
        <end position="163"/>
    </location>
</feature>
<dbReference type="GO" id="GO:1905515">
    <property type="term" value="P:non-motile cilium assembly"/>
    <property type="evidence" value="ECO:0007669"/>
    <property type="project" value="TreeGrafter"/>
</dbReference>
<feature type="transmembrane region" description="Helical" evidence="5">
    <location>
        <begin position="112"/>
        <end position="131"/>
    </location>
</feature>
<dbReference type="EMBL" id="JASPKZ010004199">
    <property type="protein sequence ID" value="KAJ9590649.1"/>
    <property type="molecule type" value="Genomic_DNA"/>
</dbReference>
<dbReference type="InterPro" id="IPR019184">
    <property type="entry name" value="Uncharacterised_TM-17"/>
</dbReference>
<keyword evidence="7" id="KW-1185">Reference proteome</keyword>
<evidence type="ECO:0000313" key="7">
    <source>
        <dbReference type="Proteomes" id="UP001233999"/>
    </source>
</evidence>
<feature type="transmembrane region" description="Helical" evidence="5">
    <location>
        <begin position="42"/>
        <end position="64"/>
    </location>
</feature>
<comment type="caution">
    <text evidence="6">The sequence shown here is derived from an EMBL/GenBank/DDBJ whole genome shotgun (WGS) entry which is preliminary data.</text>
</comment>
<feature type="non-terminal residue" evidence="6">
    <location>
        <position position="192"/>
    </location>
</feature>
<comment type="subcellular location">
    <subcellularLocation>
        <location evidence="1">Membrane</location>
        <topology evidence="1">Multi-pass membrane protein</topology>
    </subcellularLocation>
</comment>
<evidence type="ECO:0000256" key="5">
    <source>
        <dbReference type="SAM" id="Phobius"/>
    </source>
</evidence>
<evidence type="ECO:0000256" key="1">
    <source>
        <dbReference type="ARBA" id="ARBA00004141"/>
    </source>
</evidence>
<evidence type="ECO:0000256" key="2">
    <source>
        <dbReference type="ARBA" id="ARBA00022692"/>
    </source>
</evidence>
<gene>
    <name evidence="6" type="ORF">L9F63_016320</name>
</gene>
<dbReference type="GO" id="GO:0035869">
    <property type="term" value="C:ciliary transition zone"/>
    <property type="evidence" value="ECO:0007669"/>
    <property type="project" value="TreeGrafter"/>
</dbReference>
<evidence type="ECO:0008006" key="8">
    <source>
        <dbReference type="Google" id="ProtNLM"/>
    </source>
</evidence>
<dbReference type="Pfam" id="PF09799">
    <property type="entry name" value="Transmemb_17"/>
    <property type="match status" value="1"/>
</dbReference>
<reference evidence="6" key="1">
    <citation type="journal article" date="2023" name="IScience">
        <title>Live-bearing cockroach genome reveals convergent evolutionary mechanisms linked to viviparity in insects and beyond.</title>
        <authorList>
            <person name="Fouks B."/>
            <person name="Harrison M.C."/>
            <person name="Mikhailova A.A."/>
            <person name="Marchal E."/>
            <person name="English S."/>
            <person name="Carruthers M."/>
            <person name="Jennings E.C."/>
            <person name="Chiamaka E.L."/>
            <person name="Frigard R.A."/>
            <person name="Pippel M."/>
            <person name="Attardo G.M."/>
            <person name="Benoit J.B."/>
            <person name="Bornberg-Bauer E."/>
            <person name="Tobe S.S."/>
        </authorList>
    </citation>
    <scope>NUCLEOTIDE SEQUENCE</scope>
    <source>
        <strain evidence="6">Stay&amp;Tobe</strain>
    </source>
</reference>
<sequence>TASGILKGCLAMILRLLCFLVVMPNNKTLYYFSIMVETGVSFFFAMALYFNVFFFPIWLITILLMLHLKYECLSHIYRFIVVAVLIAIFGIEIIRLYMGYLGNLTEKIPELAGFWMLSLLLQFPLQLFLFVNEETKPFPIERAVQGIMLSFLIVQLVSGFFALKNASRHQANRFHVMQFQATSHLELLYKMD</sequence>
<protein>
    <recommendedName>
        <fullName evidence="8">Transmembrane protein 17</fullName>
    </recommendedName>
</protein>
<evidence type="ECO:0000256" key="3">
    <source>
        <dbReference type="ARBA" id="ARBA00022989"/>
    </source>
</evidence>
<dbReference type="PANTHER" id="PTHR13531:SF6">
    <property type="entry name" value="TMEM (HUMAN TRANSMEMBRANE PROTEIN) HOMOLOG"/>
    <property type="match status" value="1"/>
</dbReference>
<keyword evidence="3 5" id="KW-1133">Transmembrane helix</keyword>
<reference evidence="6" key="2">
    <citation type="submission" date="2023-05" db="EMBL/GenBank/DDBJ databases">
        <authorList>
            <person name="Fouks B."/>
        </authorList>
    </citation>
    <scope>NUCLEOTIDE SEQUENCE</scope>
    <source>
        <strain evidence="6">Stay&amp;Tobe</strain>
        <tissue evidence="6">Testes</tissue>
    </source>
</reference>
<dbReference type="GO" id="GO:0016020">
    <property type="term" value="C:membrane"/>
    <property type="evidence" value="ECO:0007669"/>
    <property type="project" value="UniProtKB-SubCell"/>
</dbReference>
<keyword evidence="4 5" id="KW-0472">Membrane</keyword>
<accession>A0AAD8A1A4</accession>
<dbReference type="PANTHER" id="PTHR13531">
    <property type="entry name" value="GEO07735P1-RELATED-RELATED"/>
    <property type="match status" value="1"/>
</dbReference>
<proteinExistence type="predicted"/>
<feature type="transmembrane region" description="Helical" evidence="5">
    <location>
        <begin position="5"/>
        <end position="22"/>
    </location>
</feature>
<evidence type="ECO:0000256" key="4">
    <source>
        <dbReference type="ARBA" id="ARBA00023136"/>
    </source>
</evidence>
<dbReference type="AlphaFoldDB" id="A0AAD8A1A4"/>
<name>A0AAD8A1A4_DIPPU</name>
<feature type="transmembrane region" description="Helical" evidence="5">
    <location>
        <begin position="76"/>
        <end position="100"/>
    </location>
</feature>
<dbReference type="Proteomes" id="UP001233999">
    <property type="component" value="Unassembled WGS sequence"/>
</dbReference>
<keyword evidence="2 5" id="KW-0812">Transmembrane</keyword>
<evidence type="ECO:0000313" key="6">
    <source>
        <dbReference type="EMBL" id="KAJ9590649.1"/>
    </source>
</evidence>
<organism evidence="6 7">
    <name type="scientific">Diploptera punctata</name>
    <name type="common">Pacific beetle cockroach</name>
    <dbReference type="NCBI Taxonomy" id="6984"/>
    <lineage>
        <taxon>Eukaryota</taxon>
        <taxon>Metazoa</taxon>
        <taxon>Ecdysozoa</taxon>
        <taxon>Arthropoda</taxon>
        <taxon>Hexapoda</taxon>
        <taxon>Insecta</taxon>
        <taxon>Pterygota</taxon>
        <taxon>Neoptera</taxon>
        <taxon>Polyneoptera</taxon>
        <taxon>Dictyoptera</taxon>
        <taxon>Blattodea</taxon>
        <taxon>Blaberoidea</taxon>
        <taxon>Blaberidae</taxon>
        <taxon>Diplopterinae</taxon>
        <taxon>Diploptera</taxon>
    </lineage>
</organism>